<protein>
    <recommendedName>
        <fullName evidence="2">WRKY19-like zinc finger domain-containing protein</fullName>
    </recommendedName>
</protein>
<dbReference type="GeneID" id="20089983"/>
<feature type="compositionally biased region" description="Polar residues" evidence="1">
    <location>
        <begin position="467"/>
        <end position="478"/>
    </location>
</feature>
<proteinExistence type="predicted"/>
<feature type="region of interest" description="Disordered" evidence="1">
    <location>
        <begin position="436"/>
        <end position="482"/>
    </location>
</feature>
<dbReference type="PANTHER" id="PTHR31827">
    <property type="entry name" value="EMB|CAB89363.1"/>
    <property type="match status" value="1"/>
</dbReference>
<dbReference type="Pfam" id="PF24906">
    <property type="entry name" value="Zf_WRKY19"/>
    <property type="match status" value="3"/>
</dbReference>
<sequence>MATSMFNLDDEARNLVYGDDDDEEQMTEKTSSGVDKPLVKRGASCTFSGGATSTLKQEGYASRTAVADFAPMPYVRSTTHARARNTAGRKSAIIPTAPTCPWARLACATPMDRVDVARKRVARNSMQVGGSAWRMVVGVCARWIFVRRSNTAAGTATNMPQSPSAAQKVAPAWTLAIRFASGMVEATRARHLDVPRKIKARAIASLMAAAIFARHKGAWNHRSHRIKSSTLSIGWARCNKVNRGGGHCKAHGGGKKCADASCKNWVLGGGWCKDHGGGSAAVPRSTGKRCTKPGCTKYNQGGGYCLAHGGGVECSEVGCTKKQTRFGLCSGHGGKARCNVEGCDKISQTKGLCKAHGGVKACSTLNCTRQAKARGLCIAHGGGAKCRHPNGCDKAQRAGGLCNAHTRLNAHGNASYGNQEGHQPTGTDSATLAIQSAQSAHGAPPSTRMLSGATSSTRHHLVPPPTSSTLPAFPTTSALHHHHQNQPTLVQFSTAVSILHPSNATISILNPEPSEDDPAADDSTAPAQLLPTATSLTTVTTSSSNTLTHLLDSCLPYMYSLPSLRMDGLLPSVPSAAAPDEVVRSHGLQHQLNPIDDLIHPTTQDAALTMTSLW</sequence>
<feature type="domain" description="WRKY19-like zinc finger" evidence="2">
    <location>
        <begin position="287"/>
        <end position="310"/>
    </location>
</feature>
<evidence type="ECO:0000256" key="1">
    <source>
        <dbReference type="SAM" id="MobiDB-lite"/>
    </source>
</evidence>
<reference evidence="3" key="1">
    <citation type="submission" date="2013-12" db="EMBL/GenBank/DDBJ databases">
        <title>The Genome Sequence of Aphanomyces invadans NJM9701.</title>
        <authorList>
            <consortium name="The Broad Institute Genomics Platform"/>
            <person name="Russ C."/>
            <person name="Tyler B."/>
            <person name="van West P."/>
            <person name="Dieguez-Uribeondo J."/>
            <person name="Young S.K."/>
            <person name="Zeng Q."/>
            <person name="Gargeya S."/>
            <person name="Fitzgerald M."/>
            <person name="Abouelleil A."/>
            <person name="Alvarado L."/>
            <person name="Chapman S.B."/>
            <person name="Gainer-Dewar J."/>
            <person name="Goldberg J."/>
            <person name="Griggs A."/>
            <person name="Gujja S."/>
            <person name="Hansen M."/>
            <person name="Howarth C."/>
            <person name="Imamovic A."/>
            <person name="Ireland A."/>
            <person name="Larimer J."/>
            <person name="McCowan C."/>
            <person name="Murphy C."/>
            <person name="Pearson M."/>
            <person name="Poon T.W."/>
            <person name="Priest M."/>
            <person name="Roberts A."/>
            <person name="Saif S."/>
            <person name="Shea T."/>
            <person name="Sykes S."/>
            <person name="Wortman J."/>
            <person name="Nusbaum C."/>
            <person name="Birren B."/>
        </authorList>
    </citation>
    <scope>NUCLEOTIDE SEQUENCE [LARGE SCALE GENOMIC DNA]</scope>
    <source>
        <strain evidence="3">NJM9701</strain>
    </source>
</reference>
<dbReference type="RefSeq" id="XP_008878449.1">
    <property type="nucleotide sequence ID" value="XM_008880227.1"/>
</dbReference>
<accession>A0A024TH83</accession>
<dbReference type="InterPro" id="IPR056866">
    <property type="entry name" value="Znf_WRKY19"/>
</dbReference>
<dbReference type="OrthoDB" id="77038at2759"/>
<dbReference type="AlphaFoldDB" id="A0A024TH83"/>
<dbReference type="PANTHER" id="PTHR31827:SF1">
    <property type="entry name" value="EMB|CAB89363.1"/>
    <property type="match status" value="1"/>
</dbReference>
<gene>
    <name evidence="3" type="ORF">H310_12933</name>
</gene>
<evidence type="ECO:0000259" key="2">
    <source>
        <dbReference type="Pfam" id="PF24906"/>
    </source>
</evidence>
<feature type="domain" description="WRKY19-like zinc finger" evidence="2">
    <location>
        <begin position="337"/>
        <end position="358"/>
    </location>
</feature>
<name>A0A024TH83_9STRA</name>
<organism evidence="3">
    <name type="scientific">Aphanomyces invadans</name>
    <dbReference type="NCBI Taxonomy" id="157072"/>
    <lineage>
        <taxon>Eukaryota</taxon>
        <taxon>Sar</taxon>
        <taxon>Stramenopiles</taxon>
        <taxon>Oomycota</taxon>
        <taxon>Saprolegniomycetes</taxon>
        <taxon>Saprolegniales</taxon>
        <taxon>Verrucalvaceae</taxon>
        <taxon>Aphanomyces</taxon>
    </lineage>
</organism>
<dbReference type="EMBL" id="KI913996">
    <property type="protein sequence ID" value="ETV92926.1"/>
    <property type="molecule type" value="Genomic_DNA"/>
</dbReference>
<evidence type="ECO:0000313" key="3">
    <source>
        <dbReference type="EMBL" id="ETV92926.1"/>
    </source>
</evidence>
<feature type="domain" description="WRKY19-like zinc finger" evidence="2">
    <location>
        <begin position="360"/>
        <end position="382"/>
    </location>
</feature>
<dbReference type="VEuPathDB" id="FungiDB:H310_12933"/>
<dbReference type="STRING" id="157072.A0A024TH83"/>